<dbReference type="GO" id="GO:0005789">
    <property type="term" value="C:endoplasmic reticulum membrane"/>
    <property type="evidence" value="ECO:0007669"/>
    <property type="project" value="TreeGrafter"/>
</dbReference>
<dbReference type="STRING" id="1169540.A0A0G4ETZ2"/>
<accession>A0A0G4ETZ2</accession>
<dbReference type="PANTHER" id="PTHR11157:SF17">
    <property type="entry name" value="ELONGATION OF VERY LONG CHAIN FATTY ACIDS PROTEIN 6"/>
    <property type="match status" value="1"/>
</dbReference>
<dbReference type="EC" id="2.3.1.-" evidence="10"/>
<evidence type="ECO:0000256" key="7">
    <source>
        <dbReference type="ARBA" id="ARBA00023098"/>
    </source>
</evidence>
<evidence type="ECO:0000256" key="8">
    <source>
        <dbReference type="ARBA" id="ARBA00023136"/>
    </source>
</evidence>
<dbReference type="GO" id="GO:0034626">
    <property type="term" value="P:fatty acid elongation, polyunsaturated fatty acid"/>
    <property type="evidence" value="ECO:0007669"/>
    <property type="project" value="TreeGrafter"/>
</dbReference>
<feature type="transmembrane region" description="Helical" evidence="10">
    <location>
        <begin position="78"/>
        <end position="99"/>
    </location>
</feature>
<evidence type="ECO:0000256" key="5">
    <source>
        <dbReference type="ARBA" id="ARBA00022832"/>
    </source>
</evidence>
<dbReference type="PANTHER" id="PTHR11157">
    <property type="entry name" value="FATTY ACID ACYL TRANSFERASE-RELATED"/>
    <property type="match status" value="1"/>
</dbReference>
<keyword evidence="7 10" id="KW-0443">Lipid metabolism</keyword>
<dbReference type="GO" id="GO:0034625">
    <property type="term" value="P:fatty acid elongation, monounsaturated fatty acid"/>
    <property type="evidence" value="ECO:0007669"/>
    <property type="project" value="TreeGrafter"/>
</dbReference>
<evidence type="ECO:0000256" key="2">
    <source>
        <dbReference type="ARBA" id="ARBA00022516"/>
    </source>
</evidence>
<sequence length="363" mass="40456">MAATMARHVILSSPYNATTDAAAVDAFAWERGDWTALWAQEGMRVRGLADDYPALVPLASAGERAFFGGAWGAFTRQIYGLGLLTAFLYLVLITAGTRYMAKRPAWNLRGLLILWNLALAVFSVVGAMRTVPHLLYLLATYGFTFTSCGPAGFTYGSSVSGVWTTLFIYSKYIEMVDTLFLILRKKPLRFLHWYHHLTVFLYCWDAFANEMPTGIFFIAMNYTVHAVMYTYYFLAAVLERPLSWGIVVTIMQVSQMFIGVGVTAASLRLVSLYSFTRVFPIATLPSDIPHVGCSAWPLNAVFALIMYATYLLLFLRFFVNRYIVTPKGKGGKGGKREREEEKDPCQTATEAANATISGLKKTV</sequence>
<keyword evidence="5 10" id="KW-0276">Fatty acid metabolism</keyword>
<dbReference type="OMA" id="GRWFIFM"/>
<dbReference type="GO" id="GO:0019367">
    <property type="term" value="P:fatty acid elongation, saturated fatty acid"/>
    <property type="evidence" value="ECO:0007669"/>
    <property type="project" value="TreeGrafter"/>
</dbReference>
<evidence type="ECO:0000256" key="10">
    <source>
        <dbReference type="RuleBase" id="RU361115"/>
    </source>
</evidence>
<dbReference type="GO" id="GO:0030148">
    <property type="term" value="P:sphingolipid biosynthetic process"/>
    <property type="evidence" value="ECO:0007669"/>
    <property type="project" value="TreeGrafter"/>
</dbReference>
<dbReference type="FunCoup" id="A0A0G4ETZ2">
    <property type="interactions" value="36"/>
</dbReference>
<evidence type="ECO:0000256" key="3">
    <source>
        <dbReference type="ARBA" id="ARBA00022679"/>
    </source>
</evidence>
<feature type="compositionally biased region" description="Polar residues" evidence="11">
    <location>
        <begin position="346"/>
        <end position="356"/>
    </location>
</feature>
<keyword evidence="8 10" id="KW-0472">Membrane</keyword>
<dbReference type="PROSITE" id="PS01188">
    <property type="entry name" value="ELO"/>
    <property type="match status" value="1"/>
</dbReference>
<dbReference type="VEuPathDB" id="CryptoDB:Vbra_13163"/>
<dbReference type="OrthoDB" id="434092at2759"/>
<evidence type="ECO:0000256" key="9">
    <source>
        <dbReference type="ARBA" id="ARBA00023160"/>
    </source>
</evidence>
<dbReference type="Proteomes" id="UP000041254">
    <property type="component" value="Unassembled WGS sequence"/>
</dbReference>
<gene>
    <name evidence="12" type="ORF">Vbra_13163</name>
</gene>
<evidence type="ECO:0000313" key="13">
    <source>
        <dbReference type="Proteomes" id="UP000041254"/>
    </source>
</evidence>
<dbReference type="PhylomeDB" id="A0A0G4ETZ2"/>
<keyword evidence="13" id="KW-1185">Reference proteome</keyword>
<comment type="subcellular location">
    <subcellularLocation>
        <location evidence="1">Membrane</location>
        <topology evidence="1">Multi-pass membrane protein</topology>
    </subcellularLocation>
</comment>
<dbReference type="InterPro" id="IPR030457">
    <property type="entry name" value="ELO_CS"/>
</dbReference>
<comment type="catalytic activity">
    <reaction evidence="10">
        <text>an acyl-CoA + malonyl-CoA + H(+) = a 3-oxoacyl-CoA + CO2 + CoA</text>
        <dbReference type="Rhea" id="RHEA:50252"/>
        <dbReference type="ChEBI" id="CHEBI:15378"/>
        <dbReference type="ChEBI" id="CHEBI:16526"/>
        <dbReference type="ChEBI" id="CHEBI:57287"/>
        <dbReference type="ChEBI" id="CHEBI:57384"/>
        <dbReference type="ChEBI" id="CHEBI:58342"/>
        <dbReference type="ChEBI" id="CHEBI:90726"/>
    </reaction>
    <physiologicalReaction direction="left-to-right" evidence="10">
        <dbReference type="Rhea" id="RHEA:50253"/>
    </physiologicalReaction>
</comment>
<feature type="compositionally biased region" description="Basic and acidic residues" evidence="11">
    <location>
        <begin position="334"/>
        <end position="344"/>
    </location>
</feature>
<evidence type="ECO:0000313" key="12">
    <source>
        <dbReference type="EMBL" id="CEM01533.1"/>
    </source>
</evidence>
<feature type="region of interest" description="Disordered" evidence="11">
    <location>
        <begin position="327"/>
        <end position="363"/>
    </location>
</feature>
<comment type="similarity">
    <text evidence="10">Belongs to the ELO family.</text>
</comment>
<proteinExistence type="inferred from homology"/>
<dbReference type="GO" id="GO:0042761">
    <property type="term" value="P:very long-chain fatty acid biosynthetic process"/>
    <property type="evidence" value="ECO:0007669"/>
    <property type="project" value="TreeGrafter"/>
</dbReference>
<feature type="transmembrane region" description="Helical" evidence="10">
    <location>
        <begin position="111"/>
        <end position="131"/>
    </location>
</feature>
<keyword evidence="3 10" id="KW-0808">Transferase</keyword>
<protein>
    <recommendedName>
        <fullName evidence="10">Elongation of fatty acids protein</fullName>
        <ecNumber evidence="10">2.3.1.-</ecNumber>
    </recommendedName>
</protein>
<name>A0A0G4ETZ2_VITBC</name>
<keyword evidence="9 10" id="KW-0275">Fatty acid biosynthesis</keyword>
<dbReference type="Pfam" id="PF01151">
    <property type="entry name" value="ELO"/>
    <property type="match status" value="1"/>
</dbReference>
<organism evidence="12 13">
    <name type="scientific">Vitrella brassicaformis (strain CCMP3155)</name>
    <dbReference type="NCBI Taxonomy" id="1169540"/>
    <lineage>
        <taxon>Eukaryota</taxon>
        <taxon>Sar</taxon>
        <taxon>Alveolata</taxon>
        <taxon>Colpodellida</taxon>
        <taxon>Vitrellaceae</taxon>
        <taxon>Vitrella</taxon>
    </lineage>
</organism>
<keyword evidence="4 10" id="KW-0812">Transmembrane</keyword>
<feature type="transmembrane region" description="Helical" evidence="10">
    <location>
        <begin position="214"/>
        <end position="235"/>
    </location>
</feature>
<dbReference type="InterPro" id="IPR002076">
    <property type="entry name" value="ELO_fam"/>
</dbReference>
<dbReference type="AlphaFoldDB" id="A0A0G4ETZ2"/>
<evidence type="ECO:0000256" key="4">
    <source>
        <dbReference type="ARBA" id="ARBA00022692"/>
    </source>
</evidence>
<evidence type="ECO:0000256" key="11">
    <source>
        <dbReference type="SAM" id="MobiDB-lite"/>
    </source>
</evidence>
<evidence type="ECO:0000256" key="6">
    <source>
        <dbReference type="ARBA" id="ARBA00022989"/>
    </source>
</evidence>
<reference evidence="12 13" key="1">
    <citation type="submission" date="2014-11" db="EMBL/GenBank/DDBJ databases">
        <authorList>
            <person name="Zhu J."/>
            <person name="Qi W."/>
            <person name="Song R."/>
        </authorList>
    </citation>
    <scope>NUCLEOTIDE SEQUENCE [LARGE SCALE GENOMIC DNA]</scope>
</reference>
<dbReference type="EMBL" id="CDMY01000305">
    <property type="protein sequence ID" value="CEM01533.1"/>
    <property type="molecule type" value="Genomic_DNA"/>
</dbReference>
<keyword evidence="6 10" id="KW-1133">Transmembrane helix</keyword>
<keyword evidence="2 10" id="KW-0444">Lipid biosynthesis</keyword>
<evidence type="ECO:0000256" key="1">
    <source>
        <dbReference type="ARBA" id="ARBA00004141"/>
    </source>
</evidence>
<dbReference type="GO" id="GO:0009922">
    <property type="term" value="F:fatty acid elongase activity"/>
    <property type="evidence" value="ECO:0007669"/>
    <property type="project" value="InterPro"/>
</dbReference>
<dbReference type="InParanoid" id="A0A0G4ETZ2"/>
<feature type="transmembrane region" description="Helical" evidence="10">
    <location>
        <begin position="296"/>
        <end position="319"/>
    </location>
</feature>
<feature type="transmembrane region" description="Helical" evidence="10">
    <location>
        <begin position="190"/>
        <end position="208"/>
    </location>
</feature>